<dbReference type="RefSeq" id="WP_367779820.1">
    <property type="nucleotide sequence ID" value="NZ_JBFMIA010000009.1"/>
</dbReference>
<dbReference type="PRINTS" id="PR00941">
    <property type="entry name" value="CDATPASE"/>
</dbReference>
<keyword evidence="4 17" id="KW-1003">Cell membrane</keyword>
<dbReference type="InterPro" id="IPR036412">
    <property type="entry name" value="HAD-like_sf"/>
</dbReference>
<dbReference type="PROSITE" id="PS01229">
    <property type="entry name" value="COF_2"/>
    <property type="match status" value="1"/>
</dbReference>
<dbReference type="Gene3D" id="3.30.70.100">
    <property type="match status" value="1"/>
</dbReference>
<keyword evidence="10 17" id="KW-0067">ATP-binding</keyword>
<keyword evidence="9 17" id="KW-0547">Nucleotide-binding</keyword>
<dbReference type="InterPro" id="IPR027256">
    <property type="entry name" value="P-typ_ATPase_IB"/>
</dbReference>
<feature type="transmembrane region" description="Helical" evidence="17">
    <location>
        <begin position="145"/>
        <end position="168"/>
    </location>
</feature>
<dbReference type="InterPro" id="IPR023298">
    <property type="entry name" value="ATPase_P-typ_TM_dom_sf"/>
</dbReference>
<evidence type="ECO:0000313" key="20">
    <source>
        <dbReference type="Proteomes" id="UP001556040"/>
    </source>
</evidence>
<proteinExistence type="inferred from homology"/>
<dbReference type="PANTHER" id="PTHR48085">
    <property type="entry name" value="CADMIUM/ZINC-TRANSPORTING ATPASE HMA2-RELATED"/>
    <property type="match status" value="1"/>
</dbReference>
<dbReference type="PROSITE" id="PS50846">
    <property type="entry name" value="HMA_2"/>
    <property type="match status" value="1"/>
</dbReference>
<dbReference type="PANTHER" id="PTHR48085:SF5">
    <property type="entry name" value="CADMIUM_ZINC-TRANSPORTING ATPASE HMA4-RELATED"/>
    <property type="match status" value="1"/>
</dbReference>
<evidence type="ECO:0000256" key="12">
    <source>
        <dbReference type="ARBA" id="ARBA00022989"/>
    </source>
</evidence>
<evidence type="ECO:0000256" key="4">
    <source>
        <dbReference type="ARBA" id="ARBA00022475"/>
    </source>
</evidence>
<evidence type="ECO:0000256" key="7">
    <source>
        <dbReference type="ARBA" id="ARBA00022692"/>
    </source>
</evidence>
<gene>
    <name evidence="19" type="ORF">AB1471_11025</name>
</gene>
<dbReference type="Gene3D" id="3.40.50.1000">
    <property type="entry name" value="HAD superfamily/HAD-like"/>
    <property type="match status" value="1"/>
</dbReference>
<dbReference type="SUPFAM" id="SSF55008">
    <property type="entry name" value="HMA, heavy metal-associated domain"/>
    <property type="match status" value="1"/>
</dbReference>
<dbReference type="NCBIfam" id="TIGR01494">
    <property type="entry name" value="ATPase_P-type"/>
    <property type="match status" value="1"/>
</dbReference>
<dbReference type="SUPFAM" id="SSF56784">
    <property type="entry name" value="HAD-like"/>
    <property type="match status" value="1"/>
</dbReference>
<evidence type="ECO:0000256" key="11">
    <source>
        <dbReference type="ARBA" id="ARBA00022967"/>
    </source>
</evidence>
<comment type="caution">
    <text evidence="19">The sequence shown here is derived from an EMBL/GenBank/DDBJ whole genome shotgun (WGS) entry which is preliminary data.</text>
</comment>
<evidence type="ECO:0000256" key="15">
    <source>
        <dbReference type="ARBA" id="ARBA00039103"/>
    </source>
</evidence>
<dbReference type="EC" id="7.2.2.21" evidence="15"/>
<dbReference type="Proteomes" id="UP001556040">
    <property type="component" value="Unassembled WGS sequence"/>
</dbReference>
<dbReference type="Gene3D" id="3.40.1110.10">
    <property type="entry name" value="Calcium-transporting ATPase, cytoplasmic domain N"/>
    <property type="match status" value="1"/>
</dbReference>
<dbReference type="SFLD" id="SFLDG00002">
    <property type="entry name" value="C1.7:_P-type_atpase_like"/>
    <property type="match status" value="1"/>
</dbReference>
<name>A0ABV3Q4Q3_9BACL</name>
<dbReference type="CDD" id="cd00371">
    <property type="entry name" value="HMA"/>
    <property type="match status" value="1"/>
</dbReference>
<comment type="subcellular location">
    <subcellularLocation>
        <location evidence="1">Cell membrane</location>
        <topology evidence="1">Multi-pass membrane protein</topology>
    </subcellularLocation>
</comment>
<evidence type="ECO:0000256" key="3">
    <source>
        <dbReference type="ARBA" id="ARBA00022448"/>
    </source>
</evidence>
<evidence type="ECO:0000256" key="1">
    <source>
        <dbReference type="ARBA" id="ARBA00004651"/>
    </source>
</evidence>
<keyword evidence="14 17" id="KW-0472">Membrane</keyword>
<dbReference type="PRINTS" id="PR00119">
    <property type="entry name" value="CATATPASE"/>
</dbReference>
<keyword evidence="13" id="KW-0406">Ion transport</keyword>
<keyword evidence="20" id="KW-1185">Reference proteome</keyword>
<dbReference type="Pfam" id="PF00403">
    <property type="entry name" value="HMA"/>
    <property type="match status" value="1"/>
</dbReference>
<evidence type="ECO:0000259" key="18">
    <source>
        <dbReference type="PROSITE" id="PS50846"/>
    </source>
</evidence>
<dbReference type="SUPFAM" id="SSF81665">
    <property type="entry name" value="Calcium ATPase, transmembrane domain M"/>
    <property type="match status" value="1"/>
</dbReference>
<dbReference type="NCBIfam" id="TIGR01511">
    <property type="entry name" value="ATPase-IB1_Cu"/>
    <property type="match status" value="1"/>
</dbReference>
<keyword evidence="6" id="KW-0597">Phosphoprotein</keyword>
<dbReference type="InterPro" id="IPR008250">
    <property type="entry name" value="ATPase_P-typ_transduc_dom_A_sf"/>
</dbReference>
<evidence type="ECO:0000313" key="19">
    <source>
        <dbReference type="EMBL" id="MEW9502327.1"/>
    </source>
</evidence>
<feature type="transmembrane region" description="Helical" evidence="17">
    <location>
        <begin position="309"/>
        <end position="330"/>
    </location>
</feature>
<feature type="transmembrane region" description="Helical" evidence="17">
    <location>
        <begin position="336"/>
        <end position="365"/>
    </location>
</feature>
<dbReference type="InterPro" id="IPR006121">
    <property type="entry name" value="HMA_dom"/>
</dbReference>
<dbReference type="Gene3D" id="2.70.150.10">
    <property type="entry name" value="Calcium-transporting ATPase, cytoplasmic transduction domain A"/>
    <property type="match status" value="1"/>
</dbReference>
<dbReference type="SFLD" id="SFLDS00003">
    <property type="entry name" value="Haloacid_Dehalogenase"/>
    <property type="match status" value="1"/>
</dbReference>
<dbReference type="Pfam" id="PF00702">
    <property type="entry name" value="Hydrolase"/>
    <property type="match status" value="1"/>
</dbReference>
<dbReference type="SUPFAM" id="SSF81653">
    <property type="entry name" value="Calcium ATPase, transduction domain A"/>
    <property type="match status" value="1"/>
</dbReference>
<dbReference type="Pfam" id="PF00122">
    <property type="entry name" value="E1-E2_ATPase"/>
    <property type="match status" value="1"/>
</dbReference>
<dbReference type="InterPro" id="IPR001757">
    <property type="entry name" value="P_typ_ATPase"/>
</dbReference>
<feature type="domain" description="HMA" evidence="18">
    <location>
        <begin position="1"/>
        <end position="64"/>
    </location>
</feature>
<organism evidence="19 20">
    <name type="scientific">Jeotgalibacillus marinus</name>
    <dbReference type="NCBI Taxonomy" id="86667"/>
    <lineage>
        <taxon>Bacteria</taxon>
        <taxon>Bacillati</taxon>
        <taxon>Bacillota</taxon>
        <taxon>Bacilli</taxon>
        <taxon>Bacillales</taxon>
        <taxon>Caryophanaceae</taxon>
        <taxon>Jeotgalibacillus</taxon>
    </lineage>
</organism>
<dbReference type="InterPro" id="IPR023299">
    <property type="entry name" value="ATPase_P-typ_cyto_dom_N"/>
</dbReference>
<evidence type="ECO:0000256" key="13">
    <source>
        <dbReference type="ARBA" id="ARBA00023065"/>
    </source>
</evidence>
<dbReference type="InterPro" id="IPR023214">
    <property type="entry name" value="HAD_sf"/>
</dbReference>
<keyword evidence="11" id="KW-1278">Translocase</keyword>
<dbReference type="NCBIfam" id="TIGR01525">
    <property type="entry name" value="ATPase-IB_hvy"/>
    <property type="match status" value="1"/>
</dbReference>
<dbReference type="NCBIfam" id="TIGR01512">
    <property type="entry name" value="ATPase-IB2_Cd"/>
    <property type="match status" value="1"/>
</dbReference>
<evidence type="ECO:0000256" key="14">
    <source>
        <dbReference type="ARBA" id="ARBA00023136"/>
    </source>
</evidence>
<dbReference type="EMBL" id="JBFMIA010000009">
    <property type="protein sequence ID" value="MEW9502327.1"/>
    <property type="molecule type" value="Genomic_DNA"/>
</dbReference>
<keyword evidence="8 17" id="KW-0479">Metal-binding</keyword>
<evidence type="ECO:0000256" key="2">
    <source>
        <dbReference type="ARBA" id="ARBA00006024"/>
    </source>
</evidence>
<dbReference type="SFLD" id="SFLDF00027">
    <property type="entry name" value="p-type_atpase"/>
    <property type="match status" value="1"/>
</dbReference>
<dbReference type="PROSITE" id="PS00154">
    <property type="entry name" value="ATPASE_E1_E2"/>
    <property type="match status" value="1"/>
</dbReference>
<keyword evidence="3" id="KW-0813">Transport</keyword>
<evidence type="ECO:0000256" key="9">
    <source>
        <dbReference type="ARBA" id="ARBA00022741"/>
    </source>
</evidence>
<evidence type="ECO:0000256" key="8">
    <source>
        <dbReference type="ARBA" id="ARBA00022723"/>
    </source>
</evidence>
<evidence type="ECO:0000256" key="16">
    <source>
        <dbReference type="ARBA" id="ARBA00049338"/>
    </source>
</evidence>
<dbReference type="InterPro" id="IPR059000">
    <property type="entry name" value="ATPase_P-type_domA"/>
</dbReference>
<comment type="catalytic activity">
    <reaction evidence="16">
        <text>Cd(2+)(in) + ATP + H2O = Cd(2+)(out) + ADP + phosphate + H(+)</text>
        <dbReference type="Rhea" id="RHEA:12132"/>
        <dbReference type="ChEBI" id="CHEBI:15377"/>
        <dbReference type="ChEBI" id="CHEBI:15378"/>
        <dbReference type="ChEBI" id="CHEBI:30616"/>
        <dbReference type="ChEBI" id="CHEBI:43474"/>
        <dbReference type="ChEBI" id="CHEBI:48775"/>
        <dbReference type="ChEBI" id="CHEBI:456216"/>
        <dbReference type="EC" id="7.2.2.21"/>
    </reaction>
</comment>
<keyword evidence="12 17" id="KW-1133">Transmembrane helix</keyword>
<dbReference type="InterPro" id="IPR044492">
    <property type="entry name" value="P_typ_ATPase_HD_dom"/>
</dbReference>
<comment type="similarity">
    <text evidence="2 17">Belongs to the cation transport ATPase (P-type) (TC 3.A.3) family. Type IB subfamily.</text>
</comment>
<accession>A0ABV3Q4Q3</accession>
<evidence type="ECO:0000256" key="6">
    <source>
        <dbReference type="ARBA" id="ARBA00022553"/>
    </source>
</evidence>
<evidence type="ECO:0000256" key="10">
    <source>
        <dbReference type="ARBA" id="ARBA00022840"/>
    </source>
</evidence>
<evidence type="ECO:0000256" key="17">
    <source>
        <dbReference type="RuleBase" id="RU362081"/>
    </source>
</evidence>
<protein>
    <recommendedName>
        <fullName evidence="15">Cd(2+)-exporting ATPase</fullName>
        <ecNumber evidence="15">7.2.2.21</ecNumber>
    </recommendedName>
</protein>
<dbReference type="InterPro" id="IPR036163">
    <property type="entry name" value="HMA_dom_sf"/>
</dbReference>
<sequence>MREHYRLEGLTCASCAAKFEKNVRELPKVQEVQVNFGASKLMVVGETSIPELEQAGAFDGIKVRHENEKPPEPLSFWKNKEIQTMLASLPFLIGGWVVLLQQGEDNITAILLFSLSIIIGGHRLLKTGLLNLTRFEFDMKTLMTIAVIGAAIIGEWGEGAVVVFLFAISEVLERYSMDRARNSIRSLMEIAPQQVTILKGGHEQLVPVEKALIGDMMLIKPGQKIPLDGEVVKGSSYVNQAAITGESVSVHKSTSDEVFAGTLNEEGALEVRVTKWVNDTTLAKIIHLVEEAQAEKAPSQAFVDRFAKYYTPAIMMIALLVATMPPLLFAGDWSEWIYRGLAILVVGCPCALVISTPVAIVTAIGHAAKQGVLIKGGVHLEQAGRITTVAFDKTGTLTEGRPKITHVEAFSTMNEEEIVSYAAAIERFSQHPLALAVIDRAKGLPVLQAEDFQSITGKGVQATIDGKEYWVGRSNDFKELPLEVNEAIQTLREDGQTVMLFGQGDTILGCLAAADSVRSESESIVQALHKEGVTNTVMLTGDHTLSASAIGKKLGIKTVEANLLPEEKLDKIRNLQQSHGKVAMIGDGVNDAPALATADVGIAMGGAGTDTALETADIALMSDDLHQLPATIRLSRKTLKIIKQNVAFALGLKVLALLLIIPGWLTLWLAIFADMGATLIVVFNSLRLINRK</sequence>
<feature type="transmembrane region" description="Helical" evidence="17">
    <location>
        <begin position="641"/>
        <end position="661"/>
    </location>
</feature>
<evidence type="ECO:0000256" key="5">
    <source>
        <dbReference type="ARBA" id="ARBA00022539"/>
    </source>
</evidence>
<feature type="transmembrane region" description="Helical" evidence="17">
    <location>
        <begin position="107"/>
        <end position="125"/>
    </location>
</feature>
<reference evidence="19 20" key="1">
    <citation type="journal article" date="1979" name="Int. J. Syst. Evol. Microbiol.">
        <title>Bacillus globisporus subsp. marinus subsp. nov.</title>
        <authorList>
            <person name="Liu H."/>
        </authorList>
    </citation>
    <scope>NUCLEOTIDE SEQUENCE [LARGE SCALE GENOMIC DNA]</scope>
    <source>
        <strain evidence="19 20">DSM 1297</strain>
    </source>
</reference>
<keyword evidence="5" id="KW-0104">Cadmium</keyword>
<feature type="transmembrane region" description="Helical" evidence="17">
    <location>
        <begin position="667"/>
        <end position="686"/>
    </location>
</feature>
<keyword evidence="7 17" id="KW-0812">Transmembrane</keyword>
<dbReference type="InterPro" id="IPR017969">
    <property type="entry name" value="Heavy-metal-associated_CS"/>
</dbReference>
<feature type="transmembrane region" description="Helical" evidence="17">
    <location>
        <begin position="82"/>
        <end position="100"/>
    </location>
</feature>
<dbReference type="InterPro" id="IPR051014">
    <property type="entry name" value="Cation_Transport_ATPase_IB"/>
</dbReference>
<dbReference type="CDD" id="cd07545">
    <property type="entry name" value="P-type_ATPase_Cd-like"/>
    <property type="match status" value="1"/>
</dbReference>
<dbReference type="InterPro" id="IPR018303">
    <property type="entry name" value="ATPase_P-typ_P_site"/>
</dbReference>
<dbReference type="PROSITE" id="PS01047">
    <property type="entry name" value="HMA_1"/>
    <property type="match status" value="1"/>
</dbReference>